<comment type="caution">
    <text evidence="2">The sequence shown here is derived from an EMBL/GenBank/DDBJ whole genome shotgun (WGS) entry which is preliminary data.</text>
</comment>
<proteinExistence type="predicted"/>
<evidence type="ECO:0000313" key="3">
    <source>
        <dbReference type="Proteomes" id="UP000184089"/>
    </source>
</evidence>
<reference evidence="2" key="2">
    <citation type="submission" date="2016-11" db="EMBL/GenBank/DDBJ databases">
        <authorList>
            <person name="Varghese N."/>
            <person name="Submissions S."/>
        </authorList>
    </citation>
    <scope>NUCLEOTIDE SEQUENCE</scope>
    <source>
        <strain evidence="2">DSM 4029</strain>
    </source>
</reference>
<sequence>MEREKSFACCGLACCLCEVGDCRGCRGEGCPQETDCTLRRCCLNRGLAGCWQCEQFPCGELMLQRPRNRAFLRFLKDRGEAALLERLEADERVGMRYHHPGALTGDYDDLGDEEAIYRHLRGL</sequence>
<dbReference type="EMBL" id="FQVY01000002">
    <property type="protein sequence ID" value="SHG12435.1"/>
    <property type="molecule type" value="Genomic_DNA"/>
</dbReference>
<evidence type="ECO:0000313" key="4">
    <source>
        <dbReference type="Proteomes" id="UP000474718"/>
    </source>
</evidence>
<organism evidence="2 3">
    <name type="scientific">Bittarella massiliensis</name>
    <name type="common">ex Durand et al. 2017</name>
    <dbReference type="NCBI Taxonomy" id="1720313"/>
    <lineage>
        <taxon>Bacteria</taxon>
        <taxon>Bacillati</taxon>
        <taxon>Bacillota</taxon>
        <taxon>Clostridia</taxon>
        <taxon>Eubacteriales</taxon>
        <taxon>Oscillospiraceae</taxon>
        <taxon>Bittarella (ex Durand et al. 2017)</taxon>
    </lineage>
</organism>
<dbReference type="Proteomes" id="UP000184089">
    <property type="component" value="Unassembled WGS sequence"/>
</dbReference>
<name>A0AAQ1RW39_9FIRM</name>
<protein>
    <submittedName>
        <fullName evidence="1">DUF3795 domain-containing protein</fullName>
    </submittedName>
</protein>
<accession>A0AAQ1RW39</accession>
<gene>
    <name evidence="1" type="ORF">GT747_04925</name>
    <name evidence="2" type="ORF">SAMN05444424_1557</name>
</gene>
<keyword evidence="4" id="KW-1185">Reference proteome</keyword>
<dbReference type="EMBL" id="WWVX01000002">
    <property type="protein sequence ID" value="MZL69112.1"/>
    <property type="molecule type" value="Genomic_DNA"/>
</dbReference>
<dbReference type="AlphaFoldDB" id="A0AAQ1RW39"/>
<dbReference type="RefSeq" id="WP_021658028.1">
    <property type="nucleotide sequence ID" value="NZ_FQVY01000002.1"/>
</dbReference>
<reference evidence="1 4" key="3">
    <citation type="journal article" date="2019" name="Nat. Med.">
        <title>A library of human gut bacterial isolates paired with longitudinal multiomics data enables mechanistic microbiome research.</title>
        <authorList>
            <person name="Poyet M."/>
            <person name="Groussin M."/>
            <person name="Gibbons S.M."/>
            <person name="Avila-Pacheco J."/>
            <person name="Jiang X."/>
            <person name="Kearney S.M."/>
            <person name="Perrotta A.R."/>
            <person name="Berdy B."/>
            <person name="Zhao S."/>
            <person name="Lieberman T.D."/>
            <person name="Swanson P.K."/>
            <person name="Smith M."/>
            <person name="Roesemann S."/>
            <person name="Alexander J.E."/>
            <person name="Rich S.A."/>
            <person name="Livny J."/>
            <person name="Vlamakis H."/>
            <person name="Clish C."/>
            <person name="Bullock K."/>
            <person name="Deik A."/>
            <person name="Scott J."/>
            <person name="Pierce K.A."/>
            <person name="Xavier R.J."/>
            <person name="Alm E.J."/>
        </authorList>
    </citation>
    <scope>NUCLEOTIDE SEQUENCE [LARGE SCALE GENOMIC DNA]</scope>
    <source>
        <strain evidence="1 4">BIOML-A2</strain>
    </source>
</reference>
<evidence type="ECO:0000313" key="2">
    <source>
        <dbReference type="EMBL" id="SHG12435.1"/>
    </source>
</evidence>
<reference evidence="3" key="1">
    <citation type="submission" date="2016-11" db="EMBL/GenBank/DDBJ databases">
        <authorList>
            <person name="Jaros S."/>
            <person name="Januszkiewicz K."/>
            <person name="Wedrychowicz H."/>
        </authorList>
    </citation>
    <scope>NUCLEOTIDE SEQUENCE [LARGE SCALE GENOMIC DNA]</scope>
    <source>
        <strain evidence="3">DSM 4029</strain>
    </source>
</reference>
<evidence type="ECO:0000313" key="1">
    <source>
        <dbReference type="EMBL" id="MZL69112.1"/>
    </source>
</evidence>
<dbReference type="Pfam" id="PF12675">
    <property type="entry name" value="DUF3795"/>
    <property type="match status" value="1"/>
</dbReference>
<dbReference type="Proteomes" id="UP000474718">
    <property type="component" value="Unassembled WGS sequence"/>
</dbReference>
<dbReference type="InterPro" id="IPR024227">
    <property type="entry name" value="DUF3795"/>
</dbReference>